<comment type="caution">
    <text evidence="1">The sequence shown here is derived from an EMBL/GenBank/DDBJ whole genome shotgun (WGS) entry which is preliminary data.</text>
</comment>
<name>A0ABU0WMQ6_9PROT</name>
<dbReference type="EMBL" id="JAUJFI010000146">
    <property type="protein sequence ID" value="MDQ2105490.1"/>
    <property type="molecule type" value="Genomic_DNA"/>
</dbReference>
<evidence type="ECO:0000313" key="1">
    <source>
        <dbReference type="EMBL" id="MDQ2105490.1"/>
    </source>
</evidence>
<proteinExistence type="predicted"/>
<evidence type="ECO:0000313" key="2">
    <source>
        <dbReference type="Proteomes" id="UP001227317"/>
    </source>
</evidence>
<dbReference type="RefSeq" id="WP_306710071.1">
    <property type="nucleotide sequence ID" value="NZ_JAUJFI010000146.1"/>
</dbReference>
<evidence type="ECO:0008006" key="3">
    <source>
        <dbReference type="Google" id="ProtNLM"/>
    </source>
</evidence>
<reference evidence="1 2" key="1">
    <citation type="submission" date="2023-06" db="EMBL/GenBank/DDBJ databases">
        <title>Azospirillum isscasensis sp.nov, a bacterium isolated from rhizosphere soil of rice.</title>
        <authorList>
            <person name="Wang H."/>
        </authorList>
    </citation>
    <scope>NUCLEOTIDE SEQUENCE [LARGE SCALE GENOMIC DNA]</scope>
    <source>
        <strain evidence="1 2">C340-1</strain>
    </source>
</reference>
<dbReference type="Proteomes" id="UP001227317">
    <property type="component" value="Unassembled WGS sequence"/>
</dbReference>
<organism evidence="1 2">
    <name type="scientific">Azospirillum isscasi</name>
    <dbReference type="NCBI Taxonomy" id="3053926"/>
    <lineage>
        <taxon>Bacteria</taxon>
        <taxon>Pseudomonadati</taxon>
        <taxon>Pseudomonadota</taxon>
        <taxon>Alphaproteobacteria</taxon>
        <taxon>Rhodospirillales</taxon>
        <taxon>Azospirillaceae</taxon>
        <taxon>Azospirillum</taxon>
    </lineage>
</organism>
<keyword evidence="2" id="KW-1185">Reference proteome</keyword>
<accession>A0ABU0WMQ6</accession>
<protein>
    <recommendedName>
        <fullName evidence="3">Invasion associated locus B family protein</fullName>
    </recommendedName>
</protein>
<sequence length="209" mass="22556">MTLSLLPASGERIIAVIKPAIHEGSVVGVSGKKRVGTACFGAALAVLLHLSVAAPASAQAVYKQEIDLWTLTTTPDAKGEVGVCQLSAAFKGADARTLHLTVSEKRDGQVTLSVKVPEMGAFEPGWNDINVRIGSGPQRGLKAIFPNDAFRDMFHVQIPSDQDLRRELTSAKVITFQDNAGSVSFEIAGGRDLDNEFRNCDRYRVNTRY</sequence>
<gene>
    <name evidence="1" type="ORF">QSG27_22515</name>
</gene>